<sequence>MKTNALVLTTCLFASSAIAADAELIQQGEYLAKASDCVACHTAPGGKAFAGGLAMPTPVGDIYTTNITPDPETGIGNYSLEQFAAAVRQGESPDGPLYPAMPFTSYTKLTDPDIEALYAYFMDAVDPVNQENKESDIPWPLSMRWPLNIWKSLFLEEGVYEADASQTEQWNRGAYLVQGPGHCSSCHTPRGLAFQEKGLSEKDEDFLAGAQLDGWWATSLHGDWQTGIGALSADEIATLLKTGMGGQVSVSGSMGEVVRHSTQHLTDEDLLAIGVYLKSLSPSPDSIATNVDEPTLNGAELYNEYCSTCHTSNGSGYPDVTPTLAGNPTVNATDPSSVIRVVLDGVESPVSGPGHTQRLMPGYAWQLSNEQVANLLTFMRSRWGNDAGPVSATEVEAHR</sequence>
<accession>A0A851HQ48</accession>
<evidence type="ECO:0000256" key="10">
    <source>
        <dbReference type="PIRSR" id="PIRSR000018-51"/>
    </source>
</evidence>
<dbReference type="GO" id="GO:0016614">
    <property type="term" value="F:oxidoreductase activity, acting on CH-OH group of donors"/>
    <property type="evidence" value="ECO:0007669"/>
    <property type="project" value="InterPro"/>
</dbReference>
<dbReference type="GO" id="GO:0009055">
    <property type="term" value="F:electron transfer activity"/>
    <property type="evidence" value="ECO:0007669"/>
    <property type="project" value="InterPro"/>
</dbReference>
<evidence type="ECO:0000256" key="1">
    <source>
        <dbReference type="ARBA" id="ARBA00004236"/>
    </source>
</evidence>
<evidence type="ECO:0000256" key="4">
    <source>
        <dbReference type="ARBA" id="ARBA00022723"/>
    </source>
</evidence>
<feature type="domain" description="Cytochrome c" evidence="12">
    <location>
        <begin position="293"/>
        <end position="383"/>
    </location>
</feature>
<reference evidence="13 14" key="1">
    <citation type="submission" date="2020-03" db="EMBL/GenBank/DDBJ databases">
        <title>Metagenomic, metatranscriptomic, and metabolomic analyses revealed the key microbes and metabolic features during the fermentation of ganjang, Korean traditional soy sauce.</title>
        <authorList>
            <person name="Chun B.H."/>
            <person name="Jeon C.O."/>
        </authorList>
    </citation>
    <scope>NUCLEOTIDE SEQUENCE [LARGE SCALE GENOMIC DNA]</scope>
    <source>
        <strain evidence="13 14">KG14</strain>
    </source>
</reference>
<keyword evidence="3 9" id="KW-0349">Heme</keyword>
<evidence type="ECO:0000256" key="11">
    <source>
        <dbReference type="SAM" id="SignalP"/>
    </source>
</evidence>
<protein>
    <submittedName>
        <fullName evidence="13">Cytochrome c</fullName>
    </submittedName>
</protein>
<keyword evidence="14" id="KW-1185">Reference proteome</keyword>
<evidence type="ECO:0000256" key="5">
    <source>
        <dbReference type="ARBA" id="ARBA00022729"/>
    </source>
</evidence>
<dbReference type="SUPFAM" id="SSF46626">
    <property type="entry name" value="Cytochrome c"/>
    <property type="match status" value="3"/>
</dbReference>
<feature type="signal peptide" evidence="11">
    <location>
        <begin position="1"/>
        <end position="19"/>
    </location>
</feature>
<feature type="binding site" description="covalent" evidence="9">
    <location>
        <position position="183"/>
    </location>
    <ligand>
        <name>heme c</name>
        <dbReference type="ChEBI" id="CHEBI:61717"/>
        <label>2</label>
    </ligand>
</feature>
<dbReference type="GO" id="GO:0005886">
    <property type="term" value="C:plasma membrane"/>
    <property type="evidence" value="ECO:0007669"/>
    <property type="project" value="UniProtKB-SubCell"/>
</dbReference>
<name>A0A851HQ48_9GAMM</name>
<dbReference type="PANTHER" id="PTHR35008">
    <property type="entry name" value="BLL4482 PROTEIN-RELATED"/>
    <property type="match status" value="1"/>
</dbReference>
<proteinExistence type="predicted"/>
<dbReference type="Proteomes" id="UP000536442">
    <property type="component" value="Unassembled WGS sequence"/>
</dbReference>
<evidence type="ECO:0000259" key="12">
    <source>
        <dbReference type="PROSITE" id="PS51007"/>
    </source>
</evidence>
<feature type="domain" description="Cytochrome c" evidence="12">
    <location>
        <begin position="168"/>
        <end position="281"/>
    </location>
</feature>
<dbReference type="PROSITE" id="PS51007">
    <property type="entry name" value="CYTC"/>
    <property type="match status" value="3"/>
</dbReference>
<dbReference type="InterPro" id="IPR036909">
    <property type="entry name" value="Cyt_c-like_dom_sf"/>
</dbReference>
<feature type="chain" id="PRO_5032547051" evidence="11">
    <location>
        <begin position="20"/>
        <end position="399"/>
    </location>
</feature>
<feature type="domain" description="Cytochrome c" evidence="12">
    <location>
        <begin position="23"/>
        <end position="125"/>
    </location>
</feature>
<dbReference type="InterPro" id="IPR009056">
    <property type="entry name" value="Cyt_c-like_dom"/>
</dbReference>
<evidence type="ECO:0000256" key="8">
    <source>
        <dbReference type="ARBA" id="ARBA00023136"/>
    </source>
</evidence>
<dbReference type="Pfam" id="PF13442">
    <property type="entry name" value="Cytochrome_CBB3"/>
    <property type="match status" value="1"/>
</dbReference>
<comment type="subcellular location">
    <subcellularLocation>
        <location evidence="1">Cell membrane</location>
    </subcellularLocation>
</comment>
<dbReference type="Gene3D" id="1.10.760.10">
    <property type="entry name" value="Cytochrome c-like domain"/>
    <property type="match status" value="2"/>
</dbReference>
<feature type="binding site" description="axial binding residue" evidence="10">
    <location>
        <position position="310"/>
    </location>
    <ligand>
        <name>heme c</name>
        <dbReference type="ChEBI" id="CHEBI:61717"/>
        <label>3</label>
    </ligand>
    <ligandPart>
        <name>Fe</name>
        <dbReference type="ChEBI" id="CHEBI:18248"/>
    </ligandPart>
</feature>
<comment type="caution">
    <text evidence="13">The sequence shown here is derived from an EMBL/GenBank/DDBJ whole genome shotgun (WGS) entry which is preliminary data.</text>
</comment>
<feature type="binding site" description="covalent" evidence="9">
    <location>
        <position position="37"/>
    </location>
    <ligand>
        <name>heme c</name>
        <dbReference type="ChEBI" id="CHEBI:61717"/>
        <label>1</label>
    </ligand>
</feature>
<feature type="binding site" description="covalent" evidence="9">
    <location>
        <position position="306"/>
    </location>
    <ligand>
        <name>heme c</name>
        <dbReference type="ChEBI" id="CHEBI:61717"/>
        <label>3</label>
    </ligand>
</feature>
<dbReference type="PANTHER" id="PTHR35008:SF8">
    <property type="entry name" value="ALCOHOL DEHYDROGENASE CYTOCHROME C SUBUNIT"/>
    <property type="match status" value="1"/>
</dbReference>
<dbReference type="InterPro" id="IPR014353">
    <property type="entry name" value="Membr-bd_ADH_cyt_c"/>
</dbReference>
<dbReference type="InterPro" id="IPR051459">
    <property type="entry name" value="Cytochrome_c-type_DH"/>
</dbReference>
<keyword evidence="5 11" id="KW-0732">Signal</keyword>
<feature type="binding site" description="axial binding residue" evidence="10">
    <location>
        <position position="187"/>
    </location>
    <ligand>
        <name>heme c</name>
        <dbReference type="ChEBI" id="CHEBI:61717"/>
        <label>2</label>
    </ligand>
    <ligandPart>
        <name>Fe</name>
        <dbReference type="ChEBI" id="CHEBI:18248"/>
    </ligandPart>
</feature>
<evidence type="ECO:0000313" key="13">
    <source>
        <dbReference type="EMBL" id="NWN91133.1"/>
    </source>
</evidence>
<keyword evidence="7 10" id="KW-0408">Iron</keyword>
<feature type="binding site" description="covalent" evidence="9">
    <location>
        <position position="40"/>
    </location>
    <ligand>
        <name>heme c</name>
        <dbReference type="ChEBI" id="CHEBI:61717"/>
        <label>1</label>
    </ligand>
</feature>
<keyword evidence="8" id="KW-0472">Membrane</keyword>
<dbReference type="EMBL" id="JABEVQ010000003">
    <property type="protein sequence ID" value="NWN91133.1"/>
    <property type="molecule type" value="Genomic_DNA"/>
</dbReference>
<evidence type="ECO:0000256" key="6">
    <source>
        <dbReference type="ARBA" id="ARBA00022737"/>
    </source>
</evidence>
<dbReference type="PIRSF" id="PIRSF000018">
    <property type="entry name" value="Mb_ADH_cyt_c"/>
    <property type="match status" value="1"/>
</dbReference>
<evidence type="ECO:0000313" key="14">
    <source>
        <dbReference type="Proteomes" id="UP000536442"/>
    </source>
</evidence>
<evidence type="ECO:0000256" key="2">
    <source>
        <dbReference type="ARBA" id="ARBA00022475"/>
    </source>
</evidence>
<keyword evidence="2" id="KW-1003">Cell membrane</keyword>
<keyword evidence="4 10" id="KW-0479">Metal-binding</keyword>
<organism evidence="13 14">
    <name type="scientific">Marinobacter adhaerens</name>
    <dbReference type="NCBI Taxonomy" id="1033846"/>
    <lineage>
        <taxon>Bacteria</taxon>
        <taxon>Pseudomonadati</taxon>
        <taxon>Pseudomonadota</taxon>
        <taxon>Gammaproteobacteria</taxon>
        <taxon>Pseudomonadales</taxon>
        <taxon>Marinobacteraceae</taxon>
        <taxon>Marinobacter</taxon>
    </lineage>
</organism>
<dbReference type="Pfam" id="PF00034">
    <property type="entry name" value="Cytochrom_C"/>
    <property type="match status" value="1"/>
</dbReference>
<dbReference type="GO" id="GO:0020037">
    <property type="term" value="F:heme binding"/>
    <property type="evidence" value="ECO:0007669"/>
    <property type="project" value="InterPro"/>
</dbReference>
<dbReference type="AlphaFoldDB" id="A0A851HQ48"/>
<evidence type="ECO:0000256" key="9">
    <source>
        <dbReference type="PIRSR" id="PIRSR000018-50"/>
    </source>
</evidence>
<comment type="cofactor">
    <cofactor evidence="9">
        <name>heme c</name>
        <dbReference type="ChEBI" id="CHEBI:61717"/>
    </cofactor>
    <text evidence="9">Binds 3 heme c groups covalently per subunit.</text>
</comment>
<feature type="binding site" description="covalent" evidence="9">
    <location>
        <position position="309"/>
    </location>
    <ligand>
        <name>heme c</name>
        <dbReference type="ChEBI" id="CHEBI:61717"/>
        <label>3</label>
    </ligand>
</feature>
<dbReference type="GO" id="GO:0005506">
    <property type="term" value="F:iron ion binding"/>
    <property type="evidence" value="ECO:0007669"/>
    <property type="project" value="InterPro"/>
</dbReference>
<feature type="binding site" description="axial binding residue" evidence="10">
    <location>
        <position position="41"/>
    </location>
    <ligand>
        <name>heme c</name>
        <dbReference type="ChEBI" id="CHEBI:61717"/>
        <label>1</label>
    </ligand>
    <ligandPart>
        <name>Fe</name>
        <dbReference type="ChEBI" id="CHEBI:18248"/>
    </ligandPart>
</feature>
<feature type="binding site" description="covalent" evidence="9">
    <location>
        <position position="186"/>
    </location>
    <ligand>
        <name>heme c</name>
        <dbReference type="ChEBI" id="CHEBI:61717"/>
        <label>2</label>
    </ligand>
</feature>
<evidence type="ECO:0000256" key="3">
    <source>
        <dbReference type="ARBA" id="ARBA00022617"/>
    </source>
</evidence>
<keyword evidence="6" id="KW-0677">Repeat</keyword>
<evidence type="ECO:0000256" key="7">
    <source>
        <dbReference type="ARBA" id="ARBA00023004"/>
    </source>
</evidence>
<gene>
    <name evidence="13" type="ORF">HLV39_06475</name>
</gene>